<feature type="compositionally biased region" description="Low complexity" evidence="1">
    <location>
        <begin position="211"/>
        <end position="242"/>
    </location>
</feature>
<dbReference type="Proteomes" id="UP000282582">
    <property type="component" value="Unassembled WGS sequence"/>
</dbReference>
<evidence type="ECO:0000313" key="3">
    <source>
        <dbReference type="EMBL" id="RMY14141.1"/>
    </source>
</evidence>
<name>A0A3M6ZG83_HORWE</name>
<evidence type="ECO:0000256" key="1">
    <source>
        <dbReference type="SAM" id="MobiDB-lite"/>
    </source>
</evidence>
<feature type="compositionally biased region" description="Low complexity" evidence="1">
    <location>
        <begin position="260"/>
        <end position="290"/>
    </location>
</feature>
<evidence type="ECO:0000256" key="2">
    <source>
        <dbReference type="SAM" id="Phobius"/>
    </source>
</evidence>
<keyword evidence="2" id="KW-1133">Transmembrane helix</keyword>
<organism evidence="3 4">
    <name type="scientific">Hortaea werneckii</name>
    <name type="common">Black yeast</name>
    <name type="synonym">Cladosporium werneckii</name>
    <dbReference type="NCBI Taxonomy" id="91943"/>
    <lineage>
        <taxon>Eukaryota</taxon>
        <taxon>Fungi</taxon>
        <taxon>Dikarya</taxon>
        <taxon>Ascomycota</taxon>
        <taxon>Pezizomycotina</taxon>
        <taxon>Dothideomycetes</taxon>
        <taxon>Dothideomycetidae</taxon>
        <taxon>Mycosphaerellales</taxon>
        <taxon>Teratosphaeriaceae</taxon>
        <taxon>Hortaea</taxon>
    </lineage>
</organism>
<evidence type="ECO:0000313" key="4">
    <source>
        <dbReference type="Proteomes" id="UP000282582"/>
    </source>
</evidence>
<gene>
    <name evidence="3" type="ORF">D0868_01615</name>
</gene>
<proteinExistence type="predicted"/>
<dbReference type="AlphaFoldDB" id="A0A3M6ZG83"/>
<dbReference type="VEuPathDB" id="FungiDB:BTJ68_09304"/>
<feature type="compositionally biased region" description="Polar residues" evidence="1">
    <location>
        <begin position="291"/>
        <end position="321"/>
    </location>
</feature>
<sequence>MLGASLVMQPDLALTVIERATSSHSLARIFLRLLDVVRMPFRKTFERRVNEEMQDHTEAGPAPRPESMDPYPDSKKPISPSTPDIEAEDIEWSEKKDQPPRFSTLFGVTPPPAHREPEALPVPQRRQPTRGVTLSTPIFVGIVVILLFESTLLFAYTVIGLYKNVPSGIIPGMGASVGCRCEEAPQPAINIAPNFMVPQSQSEATETVMVTTHPSPSPESTTSTPTTSTTTSSTSSTSTTSSDPASQAAAIVASMLGKLSTSTSSLPTTTASTTTSSPTKSTTIITETPSQSTVRSTKLVTVNAEGSTLPSSPQSTVTSTKLVDPKSTAA</sequence>
<dbReference type="EMBL" id="QWIK01000075">
    <property type="protein sequence ID" value="RMY14141.1"/>
    <property type="molecule type" value="Genomic_DNA"/>
</dbReference>
<feature type="compositionally biased region" description="Polar residues" evidence="1">
    <location>
        <begin position="201"/>
        <end position="210"/>
    </location>
</feature>
<feature type="compositionally biased region" description="Basic and acidic residues" evidence="1">
    <location>
        <begin position="48"/>
        <end position="58"/>
    </location>
</feature>
<comment type="caution">
    <text evidence="3">The sequence shown here is derived from an EMBL/GenBank/DDBJ whole genome shotgun (WGS) entry which is preliminary data.</text>
</comment>
<keyword evidence="2" id="KW-0472">Membrane</keyword>
<feature type="region of interest" description="Disordered" evidence="1">
    <location>
        <begin position="260"/>
        <end position="330"/>
    </location>
</feature>
<feature type="region of interest" description="Disordered" evidence="1">
    <location>
        <begin position="201"/>
        <end position="246"/>
    </location>
</feature>
<accession>A0A3M6ZG83</accession>
<reference evidence="3 4" key="1">
    <citation type="journal article" date="2018" name="BMC Genomics">
        <title>Genomic evidence for intraspecific hybridization in a clonal and extremely halotolerant yeast.</title>
        <authorList>
            <person name="Gostincar C."/>
            <person name="Stajich J.E."/>
            <person name="Zupancic J."/>
            <person name="Zalar P."/>
            <person name="Gunde-Cimerman N."/>
        </authorList>
    </citation>
    <scope>NUCLEOTIDE SEQUENCE [LARGE SCALE GENOMIC DNA]</scope>
    <source>
        <strain evidence="3 4">EXF-6654</strain>
    </source>
</reference>
<feature type="transmembrane region" description="Helical" evidence="2">
    <location>
        <begin position="134"/>
        <end position="159"/>
    </location>
</feature>
<keyword evidence="2" id="KW-0812">Transmembrane</keyword>
<feature type="region of interest" description="Disordered" evidence="1">
    <location>
        <begin position="48"/>
        <end position="129"/>
    </location>
</feature>
<protein>
    <submittedName>
        <fullName evidence="3">Uncharacterized protein</fullName>
    </submittedName>
</protein>